<evidence type="ECO:0000256" key="2">
    <source>
        <dbReference type="ARBA" id="ARBA00007957"/>
    </source>
</evidence>
<keyword evidence="8" id="KW-0805">Transcription regulation</keyword>
<evidence type="ECO:0000256" key="9">
    <source>
        <dbReference type="ARBA" id="ARBA00023125"/>
    </source>
</evidence>
<dbReference type="GO" id="GO:0003700">
    <property type="term" value="F:DNA-binding transcription factor activity"/>
    <property type="evidence" value="ECO:0007669"/>
    <property type="project" value="InterPro"/>
</dbReference>
<dbReference type="InterPro" id="IPR002481">
    <property type="entry name" value="FUR"/>
</dbReference>
<comment type="similarity">
    <text evidence="2">Belongs to the Fur family.</text>
</comment>
<dbReference type="GO" id="GO:1900376">
    <property type="term" value="P:regulation of secondary metabolite biosynthetic process"/>
    <property type="evidence" value="ECO:0007669"/>
    <property type="project" value="TreeGrafter"/>
</dbReference>
<accession>A0A7W3PPQ1</accession>
<dbReference type="InterPro" id="IPR036388">
    <property type="entry name" value="WH-like_DNA-bd_sf"/>
</dbReference>
<feature type="binding site" evidence="11">
    <location>
        <position position="143"/>
    </location>
    <ligand>
        <name>Zn(2+)</name>
        <dbReference type="ChEBI" id="CHEBI:29105"/>
    </ligand>
</feature>
<dbReference type="GO" id="GO:0045892">
    <property type="term" value="P:negative regulation of DNA-templated transcription"/>
    <property type="evidence" value="ECO:0007669"/>
    <property type="project" value="TreeGrafter"/>
</dbReference>
<dbReference type="Gene3D" id="3.30.1490.190">
    <property type="match status" value="1"/>
</dbReference>
<comment type="subcellular location">
    <subcellularLocation>
        <location evidence="1">Cytoplasm</location>
    </subcellularLocation>
</comment>
<dbReference type="Gene3D" id="1.10.10.10">
    <property type="entry name" value="Winged helix-like DNA-binding domain superfamily/Winged helix DNA-binding domain"/>
    <property type="match status" value="1"/>
</dbReference>
<evidence type="ECO:0000256" key="11">
    <source>
        <dbReference type="PIRSR" id="PIRSR602481-1"/>
    </source>
</evidence>
<dbReference type="PANTHER" id="PTHR33202">
    <property type="entry name" value="ZINC UPTAKE REGULATION PROTEIN"/>
    <property type="match status" value="1"/>
</dbReference>
<keyword evidence="9" id="KW-0238">DNA-binding</keyword>
<keyword evidence="5 11" id="KW-0479">Metal-binding</keyword>
<feature type="binding site" evidence="11">
    <location>
        <position position="140"/>
    </location>
    <ligand>
        <name>Zn(2+)</name>
        <dbReference type="ChEBI" id="CHEBI:29105"/>
    </ligand>
</feature>
<dbReference type="EMBL" id="JACGWU010000006">
    <property type="protein sequence ID" value="MBA8829695.1"/>
    <property type="molecule type" value="Genomic_DNA"/>
</dbReference>
<protein>
    <submittedName>
        <fullName evidence="12">Fur family ferric uptake transcriptional regulator</fullName>
    </submittedName>
</protein>
<evidence type="ECO:0000313" key="12">
    <source>
        <dbReference type="EMBL" id="MBA8829695.1"/>
    </source>
</evidence>
<dbReference type="Pfam" id="PF01475">
    <property type="entry name" value="FUR"/>
    <property type="match status" value="1"/>
</dbReference>
<evidence type="ECO:0000313" key="13">
    <source>
        <dbReference type="Proteomes" id="UP000524237"/>
    </source>
</evidence>
<keyword evidence="7" id="KW-0408">Iron</keyword>
<evidence type="ECO:0000256" key="8">
    <source>
        <dbReference type="ARBA" id="ARBA00023015"/>
    </source>
</evidence>
<comment type="cofactor">
    <cofactor evidence="11">
        <name>Zn(2+)</name>
        <dbReference type="ChEBI" id="CHEBI:29105"/>
    </cofactor>
    <text evidence="11">Binds 1 zinc ion per subunit.</text>
</comment>
<comment type="caution">
    <text evidence="12">The sequence shown here is derived from an EMBL/GenBank/DDBJ whole genome shotgun (WGS) entry which is preliminary data.</text>
</comment>
<organism evidence="12 13">
    <name type="scientific">Alpinimonas psychrophila</name>
    <dbReference type="NCBI Taxonomy" id="748908"/>
    <lineage>
        <taxon>Bacteria</taxon>
        <taxon>Bacillati</taxon>
        <taxon>Actinomycetota</taxon>
        <taxon>Actinomycetes</taxon>
        <taxon>Micrococcales</taxon>
        <taxon>Microbacteriaceae</taxon>
        <taxon>Alpinimonas</taxon>
    </lineage>
</organism>
<name>A0A7W3PPQ1_9MICO</name>
<keyword evidence="3" id="KW-0963">Cytoplasm</keyword>
<dbReference type="PANTHER" id="PTHR33202:SF18">
    <property type="entry name" value="TRANSCRIPTIONAL REGULATOR FURA"/>
    <property type="match status" value="1"/>
</dbReference>
<proteinExistence type="inferred from homology"/>
<evidence type="ECO:0000256" key="3">
    <source>
        <dbReference type="ARBA" id="ARBA00022490"/>
    </source>
</evidence>
<evidence type="ECO:0000256" key="5">
    <source>
        <dbReference type="ARBA" id="ARBA00022723"/>
    </source>
</evidence>
<dbReference type="AlphaFoldDB" id="A0A7W3PPQ1"/>
<dbReference type="CDD" id="cd07153">
    <property type="entry name" value="Fur_like"/>
    <property type="match status" value="1"/>
</dbReference>
<dbReference type="GO" id="GO:0008270">
    <property type="term" value="F:zinc ion binding"/>
    <property type="evidence" value="ECO:0007669"/>
    <property type="project" value="TreeGrafter"/>
</dbReference>
<dbReference type="GO" id="GO:0000976">
    <property type="term" value="F:transcription cis-regulatory region binding"/>
    <property type="evidence" value="ECO:0007669"/>
    <property type="project" value="TreeGrafter"/>
</dbReference>
<dbReference type="InterPro" id="IPR043135">
    <property type="entry name" value="Fur_C"/>
</dbReference>
<dbReference type="SUPFAM" id="SSF46785">
    <property type="entry name" value="Winged helix' DNA-binding domain"/>
    <property type="match status" value="1"/>
</dbReference>
<keyword evidence="13" id="KW-1185">Reference proteome</keyword>
<reference evidence="12 13" key="1">
    <citation type="submission" date="2020-07" db="EMBL/GenBank/DDBJ databases">
        <title>Sequencing the genomes of 1000 actinobacteria strains.</title>
        <authorList>
            <person name="Klenk H.-P."/>
        </authorList>
    </citation>
    <scope>NUCLEOTIDE SEQUENCE [LARGE SCALE GENOMIC DNA]</scope>
    <source>
        <strain evidence="12 13">DSM 23737</strain>
    </source>
</reference>
<dbReference type="Proteomes" id="UP000524237">
    <property type="component" value="Unassembled WGS sequence"/>
</dbReference>
<evidence type="ECO:0000256" key="6">
    <source>
        <dbReference type="ARBA" id="ARBA00022833"/>
    </source>
</evidence>
<dbReference type="RefSeq" id="WP_182485119.1">
    <property type="nucleotide sequence ID" value="NZ_JACGWU010000006.1"/>
</dbReference>
<dbReference type="GO" id="GO:0005737">
    <property type="term" value="C:cytoplasm"/>
    <property type="evidence" value="ECO:0007669"/>
    <property type="project" value="UniProtKB-SubCell"/>
</dbReference>
<evidence type="ECO:0000256" key="4">
    <source>
        <dbReference type="ARBA" id="ARBA00022491"/>
    </source>
</evidence>
<gene>
    <name evidence="12" type="ORF">FB555_001811</name>
</gene>
<keyword evidence="6 11" id="KW-0862">Zinc</keyword>
<dbReference type="InterPro" id="IPR036390">
    <property type="entry name" value="WH_DNA-bd_sf"/>
</dbReference>
<evidence type="ECO:0000256" key="10">
    <source>
        <dbReference type="ARBA" id="ARBA00023163"/>
    </source>
</evidence>
<evidence type="ECO:0000256" key="1">
    <source>
        <dbReference type="ARBA" id="ARBA00004496"/>
    </source>
</evidence>
<sequence>MLHTIAQPDTVDVVAVLREHGLKVTAPRRAVIAALAAKPHAAVDEVFELVRQTQPTTSLQAMYSILGAYVVAGIVQRLEPAGSPARYELRTNDNHHHAVCEKCERIFDIDCAVGAAPCLIPENAGDFQITRAEVIYWGLCAACEATSRQATEASQAFSASEHKLLS</sequence>
<feature type="binding site" evidence="11">
    <location>
        <position position="103"/>
    </location>
    <ligand>
        <name>Zn(2+)</name>
        <dbReference type="ChEBI" id="CHEBI:29105"/>
    </ligand>
</feature>
<keyword evidence="10" id="KW-0804">Transcription</keyword>
<keyword evidence="4" id="KW-0678">Repressor</keyword>
<evidence type="ECO:0000256" key="7">
    <source>
        <dbReference type="ARBA" id="ARBA00023004"/>
    </source>
</evidence>
<feature type="binding site" evidence="11">
    <location>
        <position position="100"/>
    </location>
    <ligand>
        <name>Zn(2+)</name>
        <dbReference type="ChEBI" id="CHEBI:29105"/>
    </ligand>
</feature>